<evidence type="ECO:0000256" key="5">
    <source>
        <dbReference type="ARBA" id="ARBA00023235"/>
    </source>
</evidence>
<dbReference type="InterPro" id="IPR014016">
    <property type="entry name" value="UvrD-like_ATP-bd"/>
</dbReference>
<dbReference type="AlphaFoldDB" id="A0A0F9CPR0"/>
<feature type="non-terminal residue" evidence="10">
    <location>
        <position position="1"/>
    </location>
</feature>
<dbReference type="PANTHER" id="PTHR11070">
    <property type="entry name" value="UVRD / RECB / PCRA DNA HELICASE FAMILY MEMBER"/>
    <property type="match status" value="1"/>
</dbReference>
<keyword evidence="5" id="KW-0413">Isomerase</keyword>
<comment type="catalytic activity">
    <reaction evidence="6">
        <text>Couples ATP hydrolysis with the unwinding of duplex DNA by translocating in the 3'-5' direction.</text>
        <dbReference type="EC" id="5.6.2.4"/>
    </reaction>
</comment>
<comment type="catalytic activity">
    <reaction evidence="8">
        <text>ATP + H2O = ADP + phosphate + H(+)</text>
        <dbReference type="Rhea" id="RHEA:13065"/>
        <dbReference type="ChEBI" id="CHEBI:15377"/>
        <dbReference type="ChEBI" id="CHEBI:15378"/>
        <dbReference type="ChEBI" id="CHEBI:30616"/>
        <dbReference type="ChEBI" id="CHEBI:43474"/>
        <dbReference type="ChEBI" id="CHEBI:456216"/>
        <dbReference type="EC" id="5.6.2.4"/>
    </reaction>
</comment>
<dbReference type="EC" id="5.6.2.4" evidence="7"/>
<gene>
    <name evidence="10" type="ORF">LCGC14_2375520</name>
</gene>
<dbReference type="GO" id="GO:0003677">
    <property type="term" value="F:DNA binding"/>
    <property type="evidence" value="ECO:0007669"/>
    <property type="project" value="InterPro"/>
</dbReference>
<dbReference type="GO" id="GO:0000725">
    <property type="term" value="P:recombinational repair"/>
    <property type="evidence" value="ECO:0007669"/>
    <property type="project" value="TreeGrafter"/>
</dbReference>
<organism evidence="10">
    <name type="scientific">marine sediment metagenome</name>
    <dbReference type="NCBI Taxonomy" id="412755"/>
    <lineage>
        <taxon>unclassified sequences</taxon>
        <taxon>metagenomes</taxon>
        <taxon>ecological metagenomes</taxon>
    </lineage>
</organism>
<sequence length="469" mass="53077">TDRISSALIAAALAFNVRAKKDLEKICSENTQCLTINGLGHRAMCKYLGTKRPEIDGNKMYKITREVINEYDAQELWAPVHSLATKAKSHGLVPSKASGQFKALMDDSYESWEELATHYDIDFSREICELAREVLIRSIVWSFQDKKCDFDDQIYLPTCWPASFDQRDVLFVDEAQDLSAIQHKMLKKALRRGGRMIAVGDENQAIYGFRGSLSNSISLLKEAFDLQPMGLTTSFRCAKSIVREAQKIVPDIEAFSDAPEGSVDYVDEFDYSIFEHGDVILCRNNGPLIKLAYRLIMEGVGVHVLGRDIGSGLINLVKRLTGKEMYGSIEELHQKLDNWEEIEVRRATGKEEWSKVASLNDKADSLRSVIEFSGAETLEALCRSIKDLFGRTSAPILLSSIHKAKGSEWDRVYFLDSDLIPSRWAIKANDRNPELFSWMMEQEQNLRYVGVTRAKSELVYINGNGWSQE</sequence>
<dbReference type="PANTHER" id="PTHR11070:SF2">
    <property type="entry name" value="ATP-DEPENDENT DNA HELICASE SRS2"/>
    <property type="match status" value="1"/>
</dbReference>
<dbReference type="SUPFAM" id="SSF52540">
    <property type="entry name" value="P-loop containing nucleoside triphosphate hydrolases"/>
    <property type="match status" value="1"/>
</dbReference>
<dbReference type="GO" id="GO:0016787">
    <property type="term" value="F:hydrolase activity"/>
    <property type="evidence" value="ECO:0007669"/>
    <property type="project" value="UniProtKB-KW"/>
</dbReference>
<reference evidence="10" key="1">
    <citation type="journal article" date="2015" name="Nature">
        <title>Complex archaea that bridge the gap between prokaryotes and eukaryotes.</title>
        <authorList>
            <person name="Spang A."/>
            <person name="Saw J.H."/>
            <person name="Jorgensen S.L."/>
            <person name="Zaremba-Niedzwiedzka K."/>
            <person name="Martijn J."/>
            <person name="Lind A.E."/>
            <person name="van Eijk R."/>
            <person name="Schleper C."/>
            <person name="Guy L."/>
            <person name="Ettema T.J."/>
        </authorList>
    </citation>
    <scope>NUCLEOTIDE SEQUENCE</scope>
</reference>
<name>A0A0F9CPR0_9ZZZZ</name>
<dbReference type="EMBL" id="LAZR01035111">
    <property type="protein sequence ID" value="KKL28402.1"/>
    <property type="molecule type" value="Genomic_DNA"/>
</dbReference>
<dbReference type="Pfam" id="PF13361">
    <property type="entry name" value="UvrD_C"/>
    <property type="match status" value="1"/>
</dbReference>
<evidence type="ECO:0000256" key="4">
    <source>
        <dbReference type="ARBA" id="ARBA00022840"/>
    </source>
</evidence>
<feature type="domain" description="UvrD-like helicase ATP-binding" evidence="9">
    <location>
        <begin position="1"/>
        <end position="238"/>
    </location>
</feature>
<dbReference type="Gene3D" id="3.40.50.300">
    <property type="entry name" value="P-loop containing nucleotide triphosphate hydrolases"/>
    <property type="match status" value="2"/>
</dbReference>
<dbReference type="GO" id="GO:0043138">
    <property type="term" value="F:3'-5' DNA helicase activity"/>
    <property type="evidence" value="ECO:0007669"/>
    <property type="project" value="UniProtKB-EC"/>
</dbReference>
<keyword evidence="3" id="KW-0347">Helicase</keyword>
<evidence type="ECO:0000256" key="7">
    <source>
        <dbReference type="ARBA" id="ARBA00034808"/>
    </source>
</evidence>
<dbReference type="Pfam" id="PF00580">
    <property type="entry name" value="UvrD-helicase"/>
    <property type="match status" value="1"/>
</dbReference>
<protein>
    <recommendedName>
        <fullName evidence="7">DNA 3'-5' helicase</fullName>
        <ecNumber evidence="7">5.6.2.4</ecNumber>
    </recommendedName>
</protein>
<evidence type="ECO:0000256" key="3">
    <source>
        <dbReference type="ARBA" id="ARBA00022806"/>
    </source>
</evidence>
<dbReference type="GO" id="GO:0005524">
    <property type="term" value="F:ATP binding"/>
    <property type="evidence" value="ECO:0007669"/>
    <property type="project" value="UniProtKB-KW"/>
</dbReference>
<dbReference type="InterPro" id="IPR000212">
    <property type="entry name" value="DNA_helicase_UvrD/REP"/>
</dbReference>
<keyword evidence="4" id="KW-0067">ATP-binding</keyword>
<dbReference type="InterPro" id="IPR014017">
    <property type="entry name" value="DNA_helicase_UvrD-like_C"/>
</dbReference>
<evidence type="ECO:0000256" key="1">
    <source>
        <dbReference type="ARBA" id="ARBA00022741"/>
    </source>
</evidence>
<evidence type="ECO:0000259" key="9">
    <source>
        <dbReference type="PROSITE" id="PS51198"/>
    </source>
</evidence>
<accession>A0A0F9CPR0</accession>
<evidence type="ECO:0000256" key="6">
    <source>
        <dbReference type="ARBA" id="ARBA00034617"/>
    </source>
</evidence>
<evidence type="ECO:0000256" key="2">
    <source>
        <dbReference type="ARBA" id="ARBA00022801"/>
    </source>
</evidence>
<evidence type="ECO:0000256" key="8">
    <source>
        <dbReference type="ARBA" id="ARBA00048988"/>
    </source>
</evidence>
<dbReference type="PROSITE" id="PS51198">
    <property type="entry name" value="UVRD_HELICASE_ATP_BIND"/>
    <property type="match status" value="1"/>
</dbReference>
<dbReference type="InterPro" id="IPR027417">
    <property type="entry name" value="P-loop_NTPase"/>
</dbReference>
<keyword evidence="1" id="KW-0547">Nucleotide-binding</keyword>
<dbReference type="GO" id="GO:0005634">
    <property type="term" value="C:nucleus"/>
    <property type="evidence" value="ECO:0007669"/>
    <property type="project" value="TreeGrafter"/>
</dbReference>
<keyword evidence="2" id="KW-0378">Hydrolase</keyword>
<proteinExistence type="predicted"/>
<evidence type="ECO:0000313" key="10">
    <source>
        <dbReference type="EMBL" id="KKL28402.1"/>
    </source>
</evidence>
<comment type="caution">
    <text evidence="10">The sequence shown here is derived from an EMBL/GenBank/DDBJ whole genome shotgun (WGS) entry which is preliminary data.</text>
</comment>